<sequence>MLSVTKPRGYYRRPDQLISQSSDSTCTFWMFSGSRGGFCSDEIVCEQ</sequence>
<reference evidence="1" key="1">
    <citation type="submission" date="2014-09" db="EMBL/GenBank/DDBJ databases">
        <authorList>
            <person name="Magalhaes I.L.F."/>
            <person name="Oliveira U."/>
            <person name="Santos F.R."/>
            <person name="Vidigal T.H.D.A."/>
            <person name="Brescovit A.D."/>
            <person name="Santos A.J."/>
        </authorList>
    </citation>
    <scope>NUCLEOTIDE SEQUENCE</scope>
    <source>
        <tissue evidence="1">Shoot tissue taken approximately 20 cm above the soil surface</tissue>
    </source>
</reference>
<accession>A0A0A9Q4F5</accession>
<name>A0A0A9Q4F5_ARUDO</name>
<evidence type="ECO:0000313" key="1">
    <source>
        <dbReference type="EMBL" id="JAD38736.1"/>
    </source>
</evidence>
<protein>
    <submittedName>
        <fullName evidence="1">Uncharacterized protein</fullName>
    </submittedName>
</protein>
<reference evidence="1" key="2">
    <citation type="journal article" date="2015" name="Data Brief">
        <title>Shoot transcriptome of the giant reed, Arundo donax.</title>
        <authorList>
            <person name="Barrero R.A."/>
            <person name="Guerrero F.D."/>
            <person name="Moolhuijzen P."/>
            <person name="Goolsby J.A."/>
            <person name="Tidwell J."/>
            <person name="Bellgard S.E."/>
            <person name="Bellgard M.I."/>
        </authorList>
    </citation>
    <scope>NUCLEOTIDE SEQUENCE</scope>
    <source>
        <tissue evidence="1">Shoot tissue taken approximately 20 cm above the soil surface</tissue>
    </source>
</reference>
<dbReference type="EMBL" id="GBRH01259159">
    <property type="protein sequence ID" value="JAD38736.1"/>
    <property type="molecule type" value="Transcribed_RNA"/>
</dbReference>
<dbReference type="AlphaFoldDB" id="A0A0A9Q4F5"/>
<proteinExistence type="predicted"/>
<organism evidence="1">
    <name type="scientific">Arundo donax</name>
    <name type="common">Giant reed</name>
    <name type="synonym">Donax arundinaceus</name>
    <dbReference type="NCBI Taxonomy" id="35708"/>
    <lineage>
        <taxon>Eukaryota</taxon>
        <taxon>Viridiplantae</taxon>
        <taxon>Streptophyta</taxon>
        <taxon>Embryophyta</taxon>
        <taxon>Tracheophyta</taxon>
        <taxon>Spermatophyta</taxon>
        <taxon>Magnoliopsida</taxon>
        <taxon>Liliopsida</taxon>
        <taxon>Poales</taxon>
        <taxon>Poaceae</taxon>
        <taxon>PACMAD clade</taxon>
        <taxon>Arundinoideae</taxon>
        <taxon>Arundineae</taxon>
        <taxon>Arundo</taxon>
    </lineage>
</organism>